<evidence type="ECO:0000313" key="3">
    <source>
        <dbReference type="EMBL" id="CAD7358657.1"/>
    </source>
</evidence>
<dbReference type="AlphaFoldDB" id="A0A7Z7QMH8"/>
<feature type="domain" description="Nucleoside transporter/FeoB GTPase Gate" evidence="2">
    <location>
        <begin position="154"/>
        <end position="247"/>
    </location>
</feature>
<evidence type="ECO:0000259" key="2">
    <source>
        <dbReference type="Pfam" id="PF07670"/>
    </source>
</evidence>
<dbReference type="Proteomes" id="UP000264146">
    <property type="component" value="Chromosome"/>
</dbReference>
<dbReference type="InterPro" id="IPR050860">
    <property type="entry name" value="FeoB_GTPase"/>
</dbReference>
<feature type="transmembrane region" description="Helical" evidence="1">
    <location>
        <begin position="421"/>
        <end position="443"/>
    </location>
</feature>
<dbReference type="EMBL" id="LR962863">
    <property type="protein sequence ID" value="CAD7358657.1"/>
    <property type="molecule type" value="Genomic_DNA"/>
</dbReference>
<feature type="transmembrane region" description="Helical" evidence="1">
    <location>
        <begin position="311"/>
        <end position="334"/>
    </location>
</feature>
<feature type="transmembrane region" description="Helical" evidence="1">
    <location>
        <begin position="341"/>
        <end position="364"/>
    </location>
</feature>
<dbReference type="GO" id="GO:0005886">
    <property type="term" value="C:plasma membrane"/>
    <property type="evidence" value="ECO:0007669"/>
    <property type="project" value="TreeGrafter"/>
</dbReference>
<reference evidence="4" key="1">
    <citation type="submission" date="2018-06" db="EMBL/GenBank/DDBJ databases">
        <authorList>
            <consortium name="Pathogen Informatics"/>
            <person name="Doyle S."/>
        </authorList>
    </citation>
    <scope>NUCLEOTIDE SEQUENCE [LARGE SCALE GENOMIC DNA]</scope>
    <source>
        <strain evidence="4">NCTC12218</strain>
    </source>
</reference>
<keyword evidence="1" id="KW-0472">Membrane</keyword>
<sequence length="449" mass="50956">MLTVVYDFKKNQMPDIPEATHAFVVKGFNHLGRLDQQQLRQYIVKHKLNLSLNESVTHTSDETRHVVTHLQEFMQARENRRPQWYQSLIGWLAIFFMFAFPVYIAYHFSDWLQNQYIAPWIERISQYDFFQQSVVQALMFGDYGVLSLGTYSLVWALPVVILLSFSTALIEQSHVKQYMIWSISPTMEKMGLDGTDIIPVLEGFGCNAAAIVQAGHQCRACTRSKCMSLISFGSSCSYQIGATLSIFNVSHHSWLFAPYLMLVFIGGVIHNKIWYRDETPFIPYSVAVGQKIQWPDLKNVGSQMWETVKMFIFQAMPIFIGICLIASTLALTPILTMISKIFVPILMLLHIPHDLSVGILFSMIRKDGMLLFNMGGGSVIQSLSAWQVLLLVFFSSTFTACSVTMTMVMRQLGLREGGKMILRQMATSVCCIALLGVITFVVLQWTSIL</sequence>
<evidence type="ECO:0000256" key="1">
    <source>
        <dbReference type="SAM" id="Phobius"/>
    </source>
</evidence>
<proteinExistence type="predicted"/>
<evidence type="ECO:0000313" key="5">
    <source>
        <dbReference type="Proteomes" id="UP000264146"/>
    </source>
</evidence>
<dbReference type="EMBL" id="UHEF01000001">
    <property type="protein sequence ID" value="SUM86344.1"/>
    <property type="molecule type" value="Genomic_DNA"/>
</dbReference>
<accession>A0A7Z7QMH8</accession>
<feature type="transmembrane region" description="Helical" evidence="1">
    <location>
        <begin position="148"/>
        <end position="170"/>
    </location>
</feature>
<dbReference type="Pfam" id="PF07670">
    <property type="entry name" value="Gate"/>
    <property type="match status" value="1"/>
</dbReference>
<dbReference type="RefSeq" id="WP_126496094.1">
    <property type="nucleotide sequence ID" value="NZ_CALYEE010000005.1"/>
</dbReference>
<dbReference type="GO" id="GO:0015093">
    <property type="term" value="F:ferrous iron transmembrane transporter activity"/>
    <property type="evidence" value="ECO:0007669"/>
    <property type="project" value="TreeGrafter"/>
</dbReference>
<feature type="transmembrane region" description="Helical" evidence="1">
    <location>
        <begin position="84"/>
        <end position="106"/>
    </location>
</feature>
<feature type="transmembrane region" description="Helical" evidence="1">
    <location>
        <begin position="254"/>
        <end position="275"/>
    </location>
</feature>
<protein>
    <submittedName>
        <fullName evidence="4">Membrane protein</fullName>
    </submittedName>
</protein>
<reference evidence="3 5" key="2">
    <citation type="submission" date="2020-11" db="EMBL/GenBank/DDBJ databases">
        <authorList>
            <consortium name="Pathogen Informatics"/>
        </authorList>
    </citation>
    <scope>NUCLEOTIDE SEQUENCE [LARGE SCALE GENOMIC DNA]</scope>
    <source>
        <strain evidence="3 5">NCTC12218</strain>
    </source>
</reference>
<keyword evidence="1" id="KW-0812">Transmembrane</keyword>
<organism evidence="4">
    <name type="scientific">Staphylococcus schleiferi</name>
    <dbReference type="NCBI Taxonomy" id="1295"/>
    <lineage>
        <taxon>Bacteria</taxon>
        <taxon>Bacillati</taxon>
        <taxon>Bacillota</taxon>
        <taxon>Bacilli</taxon>
        <taxon>Bacillales</taxon>
        <taxon>Staphylococcaceae</taxon>
        <taxon>Staphylococcus</taxon>
    </lineage>
</organism>
<dbReference type="InterPro" id="IPR011642">
    <property type="entry name" value="Gate_dom"/>
</dbReference>
<name>A0A7Z7QMH8_STASC</name>
<gene>
    <name evidence="4" type="primary">feoB_1</name>
    <name evidence="4" type="ORF">NCTC12218_00238</name>
</gene>
<dbReference type="GeneID" id="93788996"/>
<feature type="transmembrane region" description="Helical" evidence="1">
    <location>
        <begin position="384"/>
        <end position="409"/>
    </location>
</feature>
<dbReference type="PANTHER" id="PTHR43185:SF1">
    <property type="entry name" value="FE(2+) TRANSPORTER FEOB"/>
    <property type="match status" value="1"/>
</dbReference>
<evidence type="ECO:0000313" key="4">
    <source>
        <dbReference type="EMBL" id="SUM86344.1"/>
    </source>
</evidence>
<dbReference type="PANTHER" id="PTHR43185">
    <property type="entry name" value="FERROUS IRON TRANSPORT PROTEIN B"/>
    <property type="match status" value="1"/>
</dbReference>
<keyword evidence="1" id="KW-1133">Transmembrane helix</keyword>